<feature type="region of interest" description="Disordered" evidence="6">
    <location>
        <begin position="276"/>
        <end position="296"/>
    </location>
</feature>
<evidence type="ECO:0000256" key="4">
    <source>
        <dbReference type="ARBA" id="ARBA00023136"/>
    </source>
</evidence>
<sequence length="499" mass="54705">MVEGRGALAAEWTLCTTAFLIYCLRLYVRRYVSKVGFQREDLLLGIAQALFFCWISIDAYTISRHFMDGDRSYLDDFVDELPLQDSEKIHVLKAIYASSVPYYLCVWFVKFAMIGLYFRIVPSSAKKSYYFLWTTLVCTVVSIVAVILINLLLCQPVSLNWSLVWDNHCYSSTAVTPFAISVVFNIVTDIMIFIVPFPVLRTLKTLNRKQRIGLIATFSLGAITIVVCVARVVLLALTGLIALTAVLTAVECFTFLTVASMPAMRVLLKKRPFRNSKKSMSDDESEHYTSAQAAYRPSSMPAPVNGNFDASGSGMVIDPHSEDEKMRYMDSDAPVSPGYPPAYNSALGGDRPDVDPKQYIQPGSAASDYPDYVGDEEGVQLVNLPHNLHNYGQSSRPESPGGIYTGYDGGYPRGVPGSNVPIPIGNVGTISNGNSEPIIMGNNLASGGSGFNMGSVYGEESLPPVPGSSGHNHSHGQDEEQRDPFAPDYLYQAPPNPTI</sequence>
<feature type="region of interest" description="Disordered" evidence="6">
    <location>
        <begin position="329"/>
        <end position="351"/>
    </location>
</feature>
<proteinExistence type="inferred from homology"/>
<evidence type="ECO:0000256" key="6">
    <source>
        <dbReference type="SAM" id="MobiDB-lite"/>
    </source>
</evidence>
<evidence type="ECO:0000256" key="1">
    <source>
        <dbReference type="ARBA" id="ARBA00004141"/>
    </source>
</evidence>
<feature type="transmembrane region" description="Helical" evidence="7">
    <location>
        <begin position="40"/>
        <end position="57"/>
    </location>
</feature>
<dbReference type="EMBL" id="HG937694">
    <property type="protein sequence ID" value="CDP37096.1"/>
    <property type="molecule type" value="Genomic_DNA"/>
</dbReference>
<feature type="transmembrane region" description="Helical" evidence="7">
    <location>
        <begin position="130"/>
        <end position="153"/>
    </location>
</feature>
<dbReference type="InterPro" id="IPR052337">
    <property type="entry name" value="SAT4-like"/>
</dbReference>
<evidence type="ECO:0000256" key="2">
    <source>
        <dbReference type="ARBA" id="ARBA00022692"/>
    </source>
</evidence>
<dbReference type="PhylomeDB" id="A0A060TD14"/>
<dbReference type="Pfam" id="PF20684">
    <property type="entry name" value="Fung_rhodopsin"/>
    <property type="match status" value="1"/>
</dbReference>
<dbReference type="GO" id="GO:0016020">
    <property type="term" value="C:membrane"/>
    <property type="evidence" value="ECO:0007669"/>
    <property type="project" value="UniProtKB-SubCell"/>
</dbReference>
<keyword evidence="4 7" id="KW-0472">Membrane</keyword>
<feature type="transmembrane region" description="Helical" evidence="7">
    <location>
        <begin position="173"/>
        <end position="200"/>
    </location>
</feature>
<dbReference type="InterPro" id="IPR049326">
    <property type="entry name" value="Rhodopsin_dom_fungi"/>
</dbReference>
<evidence type="ECO:0000313" key="9">
    <source>
        <dbReference type="EMBL" id="CDP37096.1"/>
    </source>
</evidence>
<gene>
    <name evidence="9" type="ORF">GNLVRS02_ARAD1D03608g</name>
</gene>
<protein>
    <submittedName>
        <fullName evidence="9">ARAD1D03608p</fullName>
    </submittedName>
</protein>
<comment type="subcellular location">
    <subcellularLocation>
        <location evidence="1">Membrane</location>
        <topology evidence="1">Multi-pass membrane protein</topology>
    </subcellularLocation>
</comment>
<evidence type="ECO:0000256" key="5">
    <source>
        <dbReference type="ARBA" id="ARBA00038359"/>
    </source>
</evidence>
<feature type="transmembrane region" description="Helical" evidence="7">
    <location>
        <begin position="100"/>
        <end position="118"/>
    </location>
</feature>
<evidence type="ECO:0000256" key="7">
    <source>
        <dbReference type="SAM" id="Phobius"/>
    </source>
</evidence>
<organism evidence="9">
    <name type="scientific">Blastobotrys adeninivorans</name>
    <name type="common">Yeast</name>
    <name type="synonym">Arxula adeninivorans</name>
    <dbReference type="NCBI Taxonomy" id="409370"/>
    <lineage>
        <taxon>Eukaryota</taxon>
        <taxon>Fungi</taxon>
        <taxon>Dikarya</taxon>
        <taxon>Ascomycota</taxon>
        <taxon>Saccharomycotina</taxon>
        <taxon>Dipodascomycetes</taxon>
        <taxon>Dipodascales</taxon>
        <taxon>Trichomonascaceae</taxon>
        <taxon>Blastobotrys</taxon>
    </lineage>
</organism>
<reference evidence="9" key="2">
    <citation type="submission" date="2014-06" db="EMBL/GenBank/DDBJ databases">
        <title>The complete genome of Blastobotrys (Arxula) adeninivorans LS3 - a yeast of biotechnological interest.</title>
        <authorList>
            <person name="Kunze G."/>
            <person name="Gaillardin C."/>
            <person name="Czernicka M."/>
            <person name="Durrens P."/>
            <person name="Martin T."/>
            <person name="Boer E."/>
            <person name="Gabaldon T."/>
            <person name="Cruz J."/>
            <person name="Talla E."/>
            <person name="Marck C."/>
            <person name="Goffeau A."/>
            <person name="Barbe V."/>
            <person name="Baret P."/>
            <person name="Baronian K."/>
            <person name="Beier S."/>
            <person name="Bleykasten C."/>
            <person name="Bode R."/>
            <person name="Casaregola S."/>
            <person name="Despons L."/>
            <person name="Fairhead C."/>
            <person name="Giersberg M."/>
            <person name="Gierski P."/>
            <person name="Hahnel U."/>
            <person name="Hartmann A."/>
            <person name="Jankowska D."/>
            <person name="Jubin C."/>
            <person name="Jung P."/>
            <person name="Lafontaine I."/>
            <person name="Leh-Louis V."/>
            <person name="Lemaire M."/>
            <person name="Marcet-Houben M."/>
            <person name="Mascher M."/>
            <person name="Morel G."/>
            <person name="Richard G.-F."/>
            <person name="Riechen J."/>
            <person name="Sacerdot C."/>
            <person name="Sarkar A."/>
            <person name="Savel G."/>
            <person name="Schacherer J."/>
            <person name="Sherman D."/>
            <person name="Straub M.-L."/>
            <person name="Stein N."/>
            <person name="Thierry A."/>
            <person name="Trautwein-Schult A."/>
            <person name="Westhof E."/>
            <person name="Worch S."/>
            <person name="Dujon B."/>
            <person name="Souciet J.-L."/>
            <person name="Wincker P."/>
            <person name="Scholz U."/>
            <person name="Neuveglise N."/>
        </authorList>
    </citation>
    <scope>NUCLEOTIDE SEQUENCE</scope>
    <source>
        <strain evidence="9">LS3</strain>
    </source>
</reference>
<keyword evidence="2 7" id="KW-0812">Transmembrane</keyword>
<feature type="transmembrane region" description="Helical" evidence="7">
    <location>
        <begin position="212"/>
        <end position="234"/>
    </location>
</feature>
<dbReference type="PANTHER" id="PTHR33048:SF47">
    <property type="entry name" value="INTEGRAL MEMBRANE PROTEIN-RELATED"/>
    <property type="match status" value="1"/>
</dbReference>
<reference evidence="9" key="1">
    <citation type="submission" date="2014-02" db="EMBL/GenBank/DDBJ databases">
        <authorList>
            <person name="Genoscope - CEA"/>
        </authorList>
    </citation>
    <scope>NUCLEOTIDE SEQUENCE</scope>
    <source>
        <strain evidence="9">LS3</strain>
    </source>
</reference>
<name>A0A060TD14_BLAAD</name>
<evidence type="ECO:0000259" key="8">
    <source>
        <dbReference type="Pfam" id="PF20684"/>
    </source>
</evidence>
<feature type="region of interest" description="Disordered" evidence="6">
    <location>
        <begin position="455"/>
        <end position="499"/>
    </location>
</feature>
<evidence type="ECO:0000256" key="3">
    <source>
        <dbReference type="ARBA" id="ARBA00022989"/>
    </source>
</evidence>
<accession>A0A060TD14</accession>
<comment type="similarity">
    <text evidence="5">Belongs to the SAT4 family.</text>
</comment>
<feature type="domain" description="Rhodopsin" evidence="8">
    <location>
        <begin position="24"/>
        <end position="270"/>
    </location>
</feature>
<keyword evidence="3 7" id="KW-1133">Transmembrane helix</keyword>
<dbReference type="PANTHER" id="PTHR33048">
    <property type="entry name" value="PTH11-LIKE INTEGRAL MEMBRANE PROTEIN (AFU_ORTHOLOGUE AFUA_5G11245)"/>
    <property type="match status" value="1"/>
</dbReference>
<feature type="compositionally biased region" description="Basic and acidic residues" evidence="6">
    <location>
        <begin position="475"/>
        <end position="485"/>
    </location>
</feature>
<feature type="transmembrane region" description="Helical" evidence="7">
    <location>
        <begin position="240"/>
        <end position="268"/>
    </location>
</feature>
<dbReference type="AlphaFoldDB" id="A0A060TD14"/>
<feature type="transmembrane region" description="Helical" evidence="7">
    <location>
        <begin position="6"/>
        <end position="28"/>
    </location>
</feature>